<evidence type="ECO:0000256" key="2">
    <source>
        <dbReference type="ARBA" id="ARBA00009040"/>
    </source>
</evidence>
<keyword evidence="18" id="KW-1185">Reference proteome</keyword>
<name>A0A565BD98_9BRAS</name>
<feature type="transmembrane region" description="Helical" evidence="15">
    <location>
        <begin position="1873"/>
        <end position="1893"/>
    </location>
</feature>
<dbReference type="Pfam" id="PF02364">
    <property type="entry name" value="Glucan_synthase"/>
    <property type="match status" value="2"/>
</dbReference>
<dbReference type="PANTHER" id="PTHR12741:SF106">
    <property type="entry name" value="CALLOSE SYNTHASE 5"/>
    <property type="match status" value="1"/>
</dbReference>
<dbReference type="Proteomes" id="UP000489600">
    <property type="component" value="Unassembled WGS sequence"/>
</dbReference>
<dbReference type="EMBL" id="CABITT030000003">
    <property type="protein sequence ID" value="VVA99165.1"/>
    <property type="molecule type" value="Genomic_DNA"/>
</dbReference>
<keyword evidence="5" id="KW-0328">Glycosyltransferase</keyword>
<comment type="similarity">
    <text evidence="2">Belongs to the glycosyltransferase 48 family.</text>
</comment>
<feature type="transmembrane region" description="Helical" evidence="15">
    <location>
        <begin position="487"/>
        <end position="504"/>
    </location>
</feature>
<protein>
    <recommendedName>
        <fullName evidence="12">1,3-beta-glucan synthase</fullName>
        <ecNumber evidence="3">2.4.1.34</ecNumber>
    </recommendedName>
    <alternativeName>
        <fullName evidence="12">1,3-beta-glucan synthase</fullName>
    </alternativeName>
</protein>
<dbReference type="InterPro" id="IPR026899">
    <property type="entry name" value="FKS1-like_dom1"/>
</dbReference>
<keyword evidence="8" id="KW-0133">Cell shape</keyword>
<evidence type="ECO:0000256" key="14">
    <source>
        <dbReference type="SAM" id="MobiDB-lite"/>
    </source>
</evidence>
<evidence type="ECO:0000256" key="13">
    <source>
        <dbReference type="ARBA" id="ARBA00047777"/>
    </source>
</evidence>
<comment type="catalytic activity">
    <reaction evidence="13">
        <text>[(1-&gt;3)-beta-D-glucosyl](n) + UDP-alpha-D-glucose = [(1-&gt;3)-beta-D-glucosyl](n+1) + UDP + H(+)</text>
        <dbReference type="Rhea" id="RHEA:21476"/>
        <dbReference type="Rhea" id="RHEA-COMP:11146"/>
        <dbReference type="Rhea" id="RHEA-COMP:14303"/>
        <dbReference type="ChEBI" id="CHEBI:15378"/>
        <dbReference type="ChEBI" id="CHEBI:37671"/>
        <dbReference type="ChEBI" id="CHEBI:58223"/>
        <dbReference type="ChEBI" id="CHEBI:58885"/>
        <dbReference type="EC" id="2.4.1.34"/>
    </reaction>
</comment>
<keyword evidence="4" id="KW-1003">Cell membrane</keyword>
<evidence type="ECO:0000256" key="12">
    <source>
        <dbReference type="ARBA" id="ARBA00032165"/>
    </source>
</evidence>
<dbReference type="GO" id="GO:0005886">
    <property type="term" value="C:plasma membrane"/>
    <property type="evidence" value="ECO:0007669"/>
    <property type="project" value="UniProtKB-SubCell"/>
</dbReference>
<evidence type="ECO:0000256" key="9">
    <source>
        <dbReference type="ARBA" id="ARBA00022989"/>
    </source>
</evidence>
<feature type="transmembrane region" description="Helical" evidence="15">
    <location>
        <begin position="714"/>
        <end position="731"/>
    </location>
</feature>
<feature type="transmembrane region" description="Helical" evidence="15">
    <location>
        <begin position="1768"/>
        <end position="1788"/>
    </location>
</feature>
<dbReference type="PANTHER" id="PTHR12741">
    <property type="entry name" value="LYST-INTERACTING PROTEIN LIP5 DOPAMINE RESPONSIVE PROTEIN DRG-1"/>
    <property type="match status" value="1"/>
</dbReference>
<feature type="transmembrane region" description="Helical" evidence="15">
    <location>
        <begin position="602"/>
        <end position="626"/>
    </location>
</feature>
<sequence>MAQSSISHDSGPQTLARRPSRSAATTVSIEVFDHEVVPASLGTIAPILRVAAEIEHERPRVAYLCRFYAFEKAHRLDPSSSGRGVRQFKTLLFQRLERDNASSLASRVKKTDGREVESYYQQYYEHYVRALDQGDQADRAQLGKAYQTAGVLFEVLMAVNKSEKVEAVAPEIIAAARDVQEKNEIYAPYNILPLDSAGASQSVMQLEEVKAAVAALGNTRGLNWPAGFEQHKKKSGNLDLLDWLRAMFGFQRDNVRNQREHLVCLLADNHIRLTPKPEPLNKLDDRAVDAVMSKLFKNYKNWCKFLGRKHSLRLPQSAQDIQQRKILYMGLYLLIWGEAANIRFMPECLCYIFHNMAYELHGLLAGNVSIVTGENIKPSYGGDDEAFLRKVITPIYRVVEKEANKNATGKAAHSDWSNYDDLNEYFWSPDCFSLGWPMRDDGDLFRSTRDMAQGKKGSLRKSAGNTGKSNFTETRTFWHIYHSFDRLWTFYLLALQAMIILAFERVELREILRKDVLYALSSIFITAAFLRFLQSLLDVILNFPGFHRWKFTDVLRNILKIVVSLAWCVVLPLCYAQSVSFAPGKLKQWLSFLPQVKGVPPLYIMAVALYLLPNVLAAIMFIFPMLRRWIENSDWHIFRLLLWWSQPRIYVGRGMHESQIALIKYTIFWLLLFCCKFAFSYFLQVRLLVKPTNAIMSIRHVKYQWHEFFPNAEHNYGAVVSLWLPVILVYFMDTQIWYAIFSTICGGVLGAFDRLGEIRTLGMLRSRFQSLPGAFNTYLVPSDKTRRRGFSLSKRFAEVTAARRTEAAKFSQLWNEIICCFREEDLISDREMDLLLVPYSSDPSLKLIQWPPFLLASKIPIALDMAAQFRTRDSDLWKRICADEYMKCAVIECYESFKHVLHTLVIGENEKRIIGIIIKEVESNISKNSFLANFRMAPLPALCSKFVELVGILKDADPSKRDTVVLFLQDMLEVVTRDMMQNENRELVELGHTNKESGRQLFAGTDAKPAILFPPVATAQWDEQIRRLHLLLTVKESAMDVPINLEARRRIAFFTNSLFMDMPRAPRVRNMLSFSVLTPYYSEETVYSKNDLEMENEDGISVVYYLQKIFPDEWTNFLERLGCKDETAVLDSEENILQLRHWVSLRGQTLFRTVRGMMYYRRALKLQAFLDMATEKEILAGYKAISEPTEEDKKSQRSLYAQLEAVADLKFTYVATCQNYGNQKRSGDRRATDILNLMVNNPSLRVAYIDEVEEREGGKVQKVFYSVLIKAVENLDQEIYRIKLPGPAKIGEGKPENQNHALIFTRGEALQAIDMNQDHYLEEALKMRNLLEEFNEDHGVRPPTILGFREHIFTGSVSSLAWFMSNQETSFVTIGQRVLASPLKVRFHYGHPDVFDRIFHITRGGISKASRGINLSEDIFAGFNSTLRRGNITHHEYIQVGKGRDVGLNQISLFEAKVACGNGEQTLSRDLYRLGHRFDFFRMMSCYFTTVGFYISSMIVVLTVYAFLYGRLYLSLSGVEEAIVKYAAAKGDSSLKAAMASQSVVQLGLLMTLPMIMEIGLERGFRTALCDLIIMQLQLAPVFFTFSLGTKVHYYGRTILHGGAKYRATGRGFVVKHEKFAENYRMYSRSHFVKGMELMVLLICYRLYGKATEDSVAYALVMGSTWFLVGSWLFSPFLFNPSGFEWQKIVDDWDDWNKWISSRGGIGVPANKSWESWWEEEQEHLLHSGFFGKFWEIFLSLRYFIYQYGIVYHLNLTKESRLGKQQSIIVYGLSWLVIVAVMIILKIVSMGRKKFSADFQLMFRLLKLFLFIGFVVIVGMLFHFLKLTVGDIMQSLLAFLPTGWALLQISQVGRQLMKAVGMWGSVKALARGYEYIMGVVIFMPVTVLAWFPFVSEFQTRLLFNQAFSRGLQIQRILAGGKKQK</sequence>
<feature type="transmembrane region" description="Helical" evidence="15">
    <location>
        <begin position="737"/>
        <end position="756"/>
    </location>
</feature>
<evidence type="ECO:0000256" key="7">
    <source>
        <dbReference type="ARBA" id="ARBA00022692"/>
    </source>
</evidence>
<keyword evidence="7 15" id="KW-0812">Transmembrane</keyword>
<evidence type="ECO:0000259" key="16">
    <source>
        <dbReference type="SMART" id="SM01205"/>
    </source>
</evidence>
<feature type="compositionally biased region" description="Polar residues" evidence="14">
    <location>
        <begin position="1"/>
        <end position="13"/>
    </location>
</feature>
<evidence type="ECO:0000256" key="11">
    <source>
        <dbReference type="ARBA" id="ARBA00023316"/>
    </source>
</evidence>
<keyword evidence="11" id="KW-0961">Cell wall biogenesis/degradation</keyword>
<dbReference type="EC" id="2.4.1.34" evidence="3"/>
<dbReference type="GO" id="GO:0006075">
    <property type="term" value="P:(1-&gt;3)-beta-D-glucan biosynthetic process"/>
    <property type="evidence" value="ECO:0007669"/>
    <property type="project" value="InterPro"/>
</dbReference>
<gene>
    <name evidence="17" type="ORF">ANE_LOCUS9610</name>
</gene>
<dbReference type="SMART" id="SM01205">
    <property type="entry name" value="FKS1_dom1"/>
    <property type="match status" value="1"/>
</dbReference>
<evidence type="ECO:0000256" key="5">
    <source>
        <dbReference type="ARBA" id="ARBA00022676"/>
    </source>
</evidence>
<keyword evidence="9 15" id="KW-1133">Transmembrane helix</keyword>
<dbReference type="InterPro" id="IPR023175">
    <property type="entry name" value="Vta1/CALS_N_sf"/>
</dbReference>
<evidence type="ECO:0000256" key="3">
    <source>
        <dbReference type="ARBA" id="ARBA00012589"/>
    </source>
</evidence>
<feature type="region of interest" description="Disordered" evidence="14">
    <location>
        <begin position="1"/>
        <end position="21"/>
    </location>
</feature>
<dbReference type="Pfam" id="PF14288">
    <property type="entry name" value="FKS1_dom1"/>
    <property type="match status" value="1"/>
</dbReference>
<comment type="subcellular location">
    <subcellularLocation>
        <location evidence="1">Cell membrane</location>
        <topology evidence="1">Multi-pass membrane protein</topology>
    </subcellularLocation>
</comment>
<proteinExistence type="inferred from homology"/>
<keyword evidence="6" id="KW-0808">Transferase</keyword>
<feature type="transmembrane region" description="Helical" evidence="15">
    <location>
        <begin position="1486"/>
        <end position="1508"/>
    </location>
</feature>
<dbReference type="Pfam" id="PF04652">
    <property type="entry name" value="Vta1"/>
    <property type="match status" value="1"/>
</dbReference>
<dbReference type="GO" id="GO:0008360">
    <property type="term" value="P:regulation of cell shape"/>
    <property type="evidence" value="ECO:0007669"/>
    <property type="project" value="UniProtKB-KW"/>
</dbReference>
<evidence type="ECO:0000313" key="18">
    <source>
        <dbReference type="Proteomes" id="UP000489600"/>
    </source>
</evidence>
<feature type="domain" description="1,3-beta-glucan synthase component FKS1-like" evidence="16">
    <location>
        <begin position="323"/>
        <end position="439"/>
    </location>
</feature>
<dbReference type="InterPro" id="IPR058851">
    <property type="entry name" value="CALS1_helical"/>
</dbReference>
<dbReference type="GO" id="GO:0000148">
    <property type="term" value="C:1,3-beta-D-glucan synthase complex"/>
    <property type="evidence" value="ECO:0007669"/>
    <property type="project" value="InterPro"/>
</dbReference>
<feature type="transmembrane region" description="Helical" evidence="15">
    <location>
        <begin position="1655"/>
        <end position="1674"/>
    </location>
</feature>
<feature type="transmembrane region" description="Helical" evidence="15">
    <location>
        <begin position="1808"/>
        <end position="1826"/>
    </location>
</feature>
<feature type="transmembrane region" description="Helical" evidence="15">
    <location>
        <begin position="557"/>
        <end position="581"/>
    </location>
</feature>
<dbReference type="FunFam" id="1.25.40.270:FF:000002">
    <property type="entry name" value="callose synthase 3"/>
    <property type="match status" value="1"/>
</dbReference>
<dbReference type="GO" id="GO:0003843">
    <property type="term" value="F:1,3-beta-D-glucan synthase activity"/>
    <property type="evidence" value="ECO:0007669"/>
    <property type="project" value="UniProtKB-EC"/>
</dbReference>
<keyword evidence="10 15" id="KW-0472">Membrane</keyword>
<feature type="transmembrane region" description="Helical" evidence="15">
    <location>
        <begin position="667"/>
        <end position="689"/>
    </location>
</feature>
<accession>A0A565BD98</accession>
<comment type="caution">
    <text evidence="17">The sequence shown here is derived from an EMBL/GenBank/DDBJ whole genome shotgun (WGS) entry which is preliminary data.</text>
</comment>
<dbReference type="OrthoDB" id="1880850at2759"/>
<evidence type="ECO:0000256" key="6">
    <source>
        <dbReference type="ARBA" id="ARBA00022679"/>
    </source>
</evidence>
<evidence type="ECO:0000256" key="8">
    <source>
        <dbReference type="ARBA" id="ARBA00022960"/>
    </source>
</evidence>
<reference evidence="17" key="1">
    <citation type="submission" date="2019-07" db="EMBL/GenBank/DDBJ databases">
        <authorList>
            <person name="Dittberner H."/>
        </authorList>
    </citation>
    <scope>NUCLEOTIDE SEQUENCE [LARGE SCALE GENOMIC DNA]</scope>
</reference>
<dbReference type="Gene3D" id="1.25.40.270">
    <property type="entry name" value="Vacuolar protein sorting-associated protein vta1"/>
    <property type="match status" value="1"/>
</dbReference>
<feature type="transmembrane region" description="Helical" evidence="15">
    <location>
        <begin position="1832"/>
        <end position="1852"/>
    </location>
</feature>
<evidence type="ECO:0000313" key="17">
    <source>
        <dbReference type="EMBL" id="VVA99165.1"/>
    </source>
</evidence>
<evidence type="ECO:0000256" key="4">
    <source>
        <dbReference type="ARBA" id="ARBA00022475"/>
    </source>
</evidence>
<organism evidence="17 18">
    <name type="scientific">Arabis nemorensis</name>
    <dbReference type="NCBI Taxonomy" id="586526"/>
    <lineage>
        <taxon>Eukaryota</taxon>
        <taxon>Viridiplantae</taxon>
        <taxon>Streptophyta</taxon>
        <taxon>Embryophyta</taxon>
        <taxon>Tracheophyta</taxon>
        <taxon>Spermatophyta</taxon>
        <taxon>Magnoliopsida</taxon>
        <taxon>eudicotyledons</taxon>
        <taxon>Gunneridae</taxon>
        <taxon>Pentapetalae</taxon>
        <taxon>rosids</taxon>
        <taxon>malvids</taxon>
        <taxon>Brassicales</taxon>
        <taxon>Brassicaceae</taxon>
        <taxon>Arabideae</taxon>
        <taxon>Arabis</taxon>
    </lineage>
</organism>
<evidence type="ECO:0000256" key="10">
    <source>
        <dbReference type="ARBA" id="ARBA00023136"/>
    </source>
</evidence>
<dbReference type="InterPro" id="IPR039431">
    <property type="entry name" value="Vta1/CALS_N"/>
</dbReference>
<evidence type="ECO:0000256" key="1">
    <source>
        <dbReference type="ARBA" id="ARBA00004651"/>
    </source>
</evidence>
<dbReference type="InterPro" id="IPR003440">
    <property type="entry name" value="Glyco_trans_48_dom"/>
</dbReference>
<dbReference type="GO" id="GO:0071555">
    <property type="term" value="P:cell wall organization"/>
    <property type="evidence" value="ECO:0007669"/>
    <property type="project" value="UniProtKB-KW"/>
</dbReference>
<evidence type="ECO:0000256" key="15">
    <source>
        <dbReference type="SAM" id="Phobius"/>
    </source>
</evidence>
<dbReference type="Pfam" id="PF25968">
    <property type="entry name" value="CALS1"/>
    <property type="match status" value="1"/>
</dbReference>